<sequence length="113" mass="12771">MPHVISVSRQLNFMKVLLRDQYLETEKRTSLHKTTTTETKDCGSGSRSSKYVKNSLLSMVLPLPHHHSSYGIRQSINNVDAFHSTSSIDCKSLMIFVSFHTACVNCNKYSCSQ</sequence>
<dbReference type="AlphaFoldDB" id="A0A016WPR2"/>
<evidence type="ECO:0000313" key="2">
    <source>
        <dbReference type="Proteomes" id="UP000024635"/>
    </source>
</evidence>
<gene>
    <name evidence="1" type="primary">Acey_s0561.g3483</name>
    <name evidence="1" type="ORF">Y032_0561g3483</name>
</gene>
<accession>A0A016WPR2</accession>
<dbReference type="EMBL" id="JARK01000161">
    <property type="protein sequence ID" value="EYC41645.1"/>
    <property type="molecule type" value="Genomic_DNA"/>
</dbReference>
<reference evidence="2" key="1">
    <citation type="journal article" date="2015" name="Nat. Genet.">
        <title>The genome and transcriptome of the zoonotic hookworm Ancylostoma ceylanicum identify infection-specific gene families.</title>
        <authorList>
            <person name="Schwarz E.M."/>
            <person name="Hu Y."/>
            <person name="Antoshechkin I."/>
            <person name="Miller M.M."/>
            <person name="Sternberg P.W."/>
            <person name="Aroian R.V."/>
        </authorList>
    </citation>
    <scope>NUCLEOTIDE SEQUENCE</scope>
    <source>
        <strain evidence="2">HY135</strain>
    </source>
</reference>
<proteinExistence type="predicted"/>
<organism evidence="1 2">
    <name type="scientific">Ancylostoma ceylanicum</name>
    <dbReference type="NCBI Taxonomy" id="53326"/>
    <lineage>
        <taxon>Eukaryota</taxon>
        <taxon>Metazoa</taxon>
        <taxon>Ecdysozoa</taxon>
        <taxon>Nematoda</taxon>
        <taxon>Chromadorea</taxon>
        <taxon>Rhabditida</taxon>
        <taxon>Rhabditina</taxon>
        <taxon>Rhabditomorpha</taxon>
        <taxon>Strongyloidea</taxon>
        <taxon>Ancylostomatidae</taxon>
        <taxon>Ancylostomatinae</taxon>
        <taxon>Ancylostoma</taxon>
    </lineage>
</organism>
<evidence type="ECO:0000313" key="1">
    <source>
        <dbReference type="EMBL" id="EYC41645.1"/>
    </source>
</evidence>
<dbReference type="Proteomes" id="UP000024635">
    <property type="component" value="Unassembled WGS sequence"/>
</dbReference>
<keyword evidence="2" id="KW-1185">Reference proteome</keyword>
<name>A0A016WPR2_9BILA</name>
<protein>
    <submittedName>
        <fullName evidence="1">Uncharacterized protein</fullName>
    </submittedName>
</protein>
<comment type="caution">
    <text evidence="1">The sequence shown here is derived from an EMBL/GenBank/DDBJ whole genome shotgun (WGS) entry which is preliminary data.</text>
</comment>